<feature type="region of interest" description="Disordered" evidence="1">
    <location>
        <begin position="67"/>
        <end position="87"/>
    </location>
</feature>
<dbReference type="AlphaFoldDB" id="A0A2P2KNH4"/>
<evidence type="ECO:0000313" key="3">
    <source>
        <dbReference type="EMBL" id="MBX07269.1"/>
    </source>
</evidence>
<dbReference type="EMBL" id="GGEC01026785">
    <property type="protein sequence ID" value="MBX07269.1"/>
    <property type="molecule type" value="Transcribed_RNA"/>
</dbReference>
<protein>
    <submittedName>
        <fullName evidence="3">Uncharacterized protein</fullName>
    </submittedName>
</protein>
<accession>A0A2P2KNH4</accession>
<sequence>MRSRYSETDFPGHKRFLLFLFRYTHLFHFSSMTVAYCVLSFVAKFNEKYQRGQGQQVQRTAVRRRWRGELPINKPTNPSQTREIPKT</sequence>
<evidence type="ECO:0000256" key="2">
    <source>
        <dbReference type="SAM" id="Phobius"/>
    </source>
</evidence>
<feature type="compositionally biased region" description="Polar residues" evidence="1">
    <location>
        <begin position="74"/>
        <end position="87"/>
    </location>
</feature>
<keyword evidence="2" id="KW-0812">Transmembrane</keyword>
<keyword evidence="2" id="KW-1133">Transmembrane helix</keyword>
<keyword evidence="2" id="KW-0472">Membrane</keyword>
<proteinExistence type="predicted"/>
<organism evidence="3">
    <name type="scientific">Rhizophora mucronata</name>
    <name type="common">Asiatic mangrove</name>
    <dbReference type="NCBI Taxonomy" id="61149"/>
    <lineage>
        <taxon>Eukaryota</taxon>
        <taxon>Viridiplantae</taxon>
        <taxon>Streptophyta</taxon>
        <taxon>Embryophyta</taxon>
        <taxon>Tracheophyta</taxon>
        <taxon>Spermatophyta</taxon>
        <taxon>Magnoliopsida</taxon>
        <taxon>eudicotyledons</taxon>
        <taxon>Gunneridae</taxon>
        <taxon>Pentapetalae</taxon>
        <taxon>rosids</taxon>
        <taxon>fabids</taxon>
        <taxon>Malpighiales</taxon>
        <taxon>Rhizophoraceae</taxon>
        <taxon>Rhizophora</taxon>
    </lineage>
</organism>
<name>A0A2P2KNH4_RHIMU</name>
<evidence type="ECO:0000256" key="1">
    <source>
        <dbReference type="SAM" id="MobiDB-lite"/>
    </source>
</evidence>
<feature type="transmembrane region" description="Helical" evidence="2">
    <location>
        <begin position="20"/>
        <end position="43"/>
    </location>
</feature>
<reference evidence="3" key="1">
    <citation type="submission" date="2018-02" db="EMBL/GenBank/DDBJ databases">
        <title>Rhizophora mucronata_Transcriptome.</title>
        <authorList>
            <person name="Meera S.P."/>
            <person name="Sreeshan A."/>
            <person name="Augustine A."/>
        </authorList>
    </citation>
    <scope>NUCLEOTIDE SEQUENCE</scope>
    <source>
        <tissue evidence="3">Leaf</tissue>
    </source>
</reference>